<dbReference type="NCBIfam" id="NF009131">
    <property type="entry name" value="PRK12484.1"/>
    <property type="match status" value="1"/>
</dbReference>
<comment type="catalytic activity">
    <reaction evidence="8 9">
        <text>5-phospho-alpha-D-ribose 1-diphosphate + nicotinate + ATP + H2O = nicotinate beta-D-ribonucleotide + ADP + phosphate + diphosphate</text>
        <dbReference type="Rhea" id="RHEA:36163"/>
        <dbReference type="ChEBI" id="CHEBI:15377"/>
        <dbReference type="ChEBI" id="CHEBI:30616"/>
        <dbReference type="ChEBI" id="CHEBI:32544"/>
        <dbReference type="ChEBI" id="CHEBI:33019"/>
        <dbReference type="ChEBI" id="CHEBI:43474"/>
        <dbReference type="ChEBI" id="CHEBI:57502"/>
        <dbReference type="ChEBI" id="CHEBI:58017"/>
        <dbReference type="ChEBI" id="CHEBI:456216"/>
        <dbReference type="EC" id="6.3.4.21"/>
    </reaction>
</comment>
<dbReference type="EMBL" id="CP002868">
    <property type="protein sequence ID" value="AEJ20026.1"/>
    <property type="molecule type" value="Genomic_DNA"/>
</dbReference>
<dbReference type="Gene3D" id="3.20.20.70">
    <property type="entry name" value="Aldolase class I"/>
    <property type="match status" value="1"/>
</dbReference>
<comment type="similarity">
    <text evidence="2 9">Belongs to the NAPRTase family.</text>
</comment>
<evidence type="ECO:0000256" key="6">
    <source>
        <dbReference type="ARBA" id="ARBA00022642"/>
    </source>
</evidence>
<dbReference type="KEGG" id="scd:Spica_1893"/>
<proteinExistence type="inferred from homology"/>
<dbReference type="FunFam" id="3.20.20.70:FF:000076">
    <property type="entry name" value="Nicotinate phosphoribosyltransferase"/>
    <property type="match status" value="1"/>
</dbReference>
<evidence type="ECO:0000259" key="12">
    <source>
        <dbReference type="Pfam" id="PF17956"/>
    </source>
</evidence>
<organism evidence="13 14">
    <name type="scientific">Gracilinema caldarium (strain ATCC 51460 / DSM 7334 / H1)</name>
    <name type="common">Treponema caldarium</name>
    <dbReference type="NCBI Taxonomy" id="744872"/>
    <lineage>
        <taxon>Bacteria</taxon>
        <taxon>Pseudomonadati</taxon>
        <taxon>Spirochaetota</taxon>
        <taxon>Spirochaetia</taxon>
        <taxon>Spirochaetales</taxon>
        <taxon>Breznakiellaceae</taxon>
        <taxon>Gracilinema</taxon>
    </lineage>
</organism>
<protein>
    <recommendedName>
        <fullName evidence="3 9">Nicotinate phosphoribosyltransferase</fullName>
        <ecNumber evidence="3 9">6.3.4.21</ecNumber>
    </recommendedName>
</protein>
<evidence type="ECO:0000313" key="13">
    <source>
        <dbReference type="EMBL" id="AEJ20026.1"/>
    </source>
</evidence>
<feature type="domain" description="Nicotinate phosphoribosyltransferase N-terminal" evidence="11">
    <location>
        <begin position="12"/>
        <end position="135"/>
    </location>
</feature>
<keyword evidence="5 9" id="KW-0436">Ligase</keyword>
<dbReference type="SUPFAM" id="SSF51690">
    <property type="entry name" value="Nicotinate/Quinolinate PRTase C-terminal domain-like"/>
    <property type="match status" value="1"/>
</dbReference>
<dbReference type="InterPro" id="IPR013785">
    <property type="entry name" value="Aldolase_TIM"/>
</dbReference>
<dbReference type="OrthoDB" id="9770610at2"/>
<keyword evidence="6 9" id="KW-0662">Pyridine nucleotide biosynthesis</keyword>
<evidence type="ECO:0000256" key="1">
    <source>
        <dbReference type="ARBA" id="ARBA00004952"/>
    </source>
</evidence>
<evidence type="ECO:0000256" key="8">
    <source>
        <dbReference type="ARBA" id="ARBA00048668"/>
    </source>
</evidence>
<reference evidence="14" key="1">
    <citation type="journal article" date="2013" name="Stand. Genomic Sci.">
        <title>Genome sequence of the thermophilic fresh-water bacterium Spirochaeta caldaria type strain (H1(T)), reclassification of Spirochaeta caldaria, Spirochaeta stenostrepta, and Spirochaeta zuelzerae in the genus Treponema as Treponema caldaria comb. nov., Treponema stenostrepta comb. nov., and Treponema zuelzerae comb. nov., and emendation of the genus Treponema.</title>
        <authorList>
            <person name="Abt B."/>
            <person name="Goker M."/>
            <person name="Scheuner C."/>
            <person name="Han C."/>
            <person name="Lu M."/>
            <person name="Misra M."/>
            <person name="Lapidus A."/>
            <person name="Nolan M."/>
            <person name="Lucas S."/>
            <person name="Hammon N."/>
            <person name="Deshpande S."/>
            <person name="Cheng J.F."/>
            <person name="Tapia R."/>
            <person name="Goodwin L.A."/>
            <person name="Pitluck S."/>
            <person name="Liolios K."/>
            <person name="Pagani I."/>
            <person name="Ivanova N."/>
            <person name="Mavromatis K."/>
            <person name="Mikhailova N."/>
            <person name="Huntemann M."/>
            <person name="Pati A."/>
            <person name="Chen A."/>
            <person name="Palaniappan K."/>
            <person name="Land M."/>
            <person name="Hauser L."/>
            <person name="Jeffries C.D."/>
            <person name="Rohde M."/>
            <person name="Spring S."/>
            <person name="Gronow S."/>
            <person name="Detter J.C."/>
            <person name="Bristow J."/>
            <person name="Eisen J.A."/>
            <person name="Markowitz V."/>
            <person name="Hugenholtz P."/>
            <person name="Kyrpides N.C."/>
            <person name="Woyke T."/>
            <person name="Klenk H.P."/>
        </authorList>
    </citation>
    <scope>NUCLEOTIDE SEQUENCE</scope>
    <source>
        <strain evidence="14">ATCC 51460 / DSM 7334 / H1</strain>
    </source>
</reference>
<dbReference type="GO" id="GO:0034355">
    <property type="term" value="P:NAD+ biosynthetic process via the salvage pathway"/>
    <property type="evidence" value="ECO:0007669"/>
    <property type="project" value="TreeGrafter"/>
</dbReference>
<evidence type="ECO:0000259" key="11">
    <source>
        <dbReference type="Pfam" id="PF17767"/>
    </source>
</evidence>
<dbReference type="InterPro" id="IPR040727">
    <property type="entry name" value="NAPRTase_N"/>
</dbReference>
<dbReference type="PANTHER" id="PTHR11098">
    <property type="entry name" value="NICOTINATE PHOSPHORIBOSYLTRANSFERASE"/>
    <property type="match status" value="1"/>
</dbReference>
<dbReference type="HOGENOM" id="CLU_025154_2_1_12"/>
<dbReference type="Pfam" id="PF17956">
    <property type="entry name" value="NAPRTase_C"/>
    <property type="match status" value="1"/>
</dbReference>
<keyword evidence="4" id="KW-0597">Phosphoprotein</keyword>
<dbReference type="PANTHER" id="PTHR11098:SF1">
    <property type="entry name" value="NICOTINATE PHOSPHORIBOSYLTRANSFERASE"/>
    <property type="match status" value="1"/>
</dbReference>
<dbReference type="SUPFAM" id="SSF54675">
    <property type="entry name" value="Nicotinate/Quinolinate PRTase N-terminal domain-like"/>
    <property type="match status" value="1"/>
</dbReference>
<evidence type="ECO:0000256" key="7">
    <source>
        <dbReference type="ARBA" id="ARBA00022679"/>
    </source>
</evidence>
<dbReference type="GO" id="GO:0005829">
    <property type="term" value="C:cytosol"/>
    <property type="evidence" value="ECO:0007669"/>
    <property type="project" value="TreeGrafter"/>
</dbReference>
<keyword evidence="14" id="KW-1185">Reference proteome</keyword>
<name>F8F407_GRAC1</name>
<dbReference type="UniPathway" id="UPA00253">
    <property type="reaction ID" value="UER00457"/>
</dbReference>
<dbReference type="Pfam" id="PF04095">
    <property type="entry name" value="NAPRTase"/>
    <property type="match status" value="1"/>
</dbReference>
<feature type="domain" description="Nicotinate/nicotinamide phosphoribosyltransferase" evidence="10">
    <location>
        <begin position="156"/>
        <end position="358"/>
    </location>
</feature>
<dbReference type="NCBIfam" id="NF006695">
    <property type="entry name" value="PRK09243.1-2"/>
    <property type="match status" value="1"/>
</dbReference>
<dbReference type="Pfam" id="PF17767">
    <property type="entry name" value="NAPRTase_N"/>
    <property type="match status" value="1"/>
</dbReference>
<dbReference type="Proteomes" id="UP000000503">
    <property type="component" value="Chromosome"/>
</dbReference>
<dbReference type="GO" id="GO:0047280">
    <property type="term" value="F:nicotinamide phosphoribosyltransferase activity"/>
    <property type="evidence" value="ECO:0007669"/>
    <property type="project" value="UniProtKB-ARBA"/>
</dbReference>
<dbReference type="RefSeq" id="WP_013969317.1">
    <property type="nucleotide sequence ID" value="NC_015732.1"/>
</dbReference>
<dbReference type="NCBIfam" id="TIGR01513">
    <property type="entry name" value="NAPRTase_put"/>
    <property type="match status" value="1"/>
</dbReference>
<dbReference type="InterPro" id="IPR007229">
    <property type="entry name" value="Nic_PRibTrfase-Fam"/>
</dbReference>
<dbReference type="STRING" id="744872.Spica_1893"/>
<dbReference type="InterPro" id="IPR041619">
    <property type="entry name" value="NAPRTase_C"/>
</dbReference>
<dbReference type="AlphaFoldDB" id="F8F407"/>
<dbReference type="InterPro" id="IPR036068">
    <property type="entry name" value="Nicotinate_pribotase-like_C"/>
</dbReference>
<dbReference type="CDD" id="cd01570">
    <property type="entry name" value="NAPRTase_A"/>
    <property type="match status" value="1"/>
</dbReference>
<dbReference type="InterPro" id="IPR041525">
    <property type="entry name" value="N/Namide_PRibTrfase"/>
</dbReference>
<dbReference type="PIRSF" id="PIRSF000484">
    <property type="entry name" value="NAPRT"/>
    <property type="match status" value="1"/>
</dbReference>
<dbReference type="EC" id="6.3.4.21" evidence="3 9"/>
<dbReference type="Gene3D" id="3.20.140.10">
    <property type="entry name" value="nicotinate phosphoribosyltransferase"/>
    <property type="match status" value="1"/>
</dbReference>
<dbReference type="GO" id="GO:0004516">
    <property type="term" value="F:nicotinate phosphoribosyltransferase activity"/>
    <property type="evidence" value="ECO:0007669"/>
    <property type="project" value="UniProtKB-UniRule"/>
</dbReference>
<evidence type="ECO:0000256" key="3">
    <source>
        <dbReference type="ARBA" id="ARBA00013236"/>
    </source>
</evidence>
<comment type="pathway">
    <text evidence="1 9">Cofactor biosynthesis; NAD(+) biosynthesis; nicotinate D-ribonucleotide from nicotinate: step 1/1.</text>
</comment>
<gene>
    <name evidence="13" type="ordered locus">Spica_1893</name>
</gene>
<accession>F8F407</accession>
<comment type="function">
    <text evidence="9">Catalyzes the first step in the biosynthesis of NAD from nicotinic acid, the ATP-dependent synthesis of beta-nicotinate D-ribonucleotide from nicotinate and 5-phospho-D-ribose 1-phosphate.</text>
</comment>
<evidence type="ECO:0000256" key="5">
    <source>
        <dbReference type="ARBA" id="ARBA00022598"/>
    </source>
</evidence>
<evidence type="ECO:0000313" key="14">
    <source>
        <dbReference type="Proteomes" id="UP000000503"/>
    </source>
</evidence>
<evidence type="ECO:0000259" key="10">
    <source>
        <dbReference type="Pfam" id="PF04095"/>
    </source>
</evidence>
<dbReference type="eggNOG" id="COG1488">
    <property type="taxonomic scope" value="Bacteria"/>
</dbReference>
<comment type="PTM">
    <text evidence="9">Transiently phosphorylated on a His residue during the reaction cycle. Phosphorylation strongly increases the affinity for substrates and increases the rate of nicotinate D-ribonucleotide production. Dephosphorylation regenerates the low-affinity form of the enzyme, leading to product release.</text>
</comment>
<keyword evidence="7 9" id="KW-0808">Transferase</keyword>
<evidence type="ECO:0000256" key="2">
    <source>
        <dbReference type="ARBA" id="ARBA00010897"/>
    </source>
</evidence>
<dbReference type="InterPro" id="IPR006405">
    <property type="entry name" value="Nic_PRibTrfase_pncB"/>
</dbReference>
<sequence length="492" mass="54865">MQETGFCPQSALFTDFYELTMAQGYWKRGMNHRAVFDMFFRRQPFNGGFSVFAGLETFLDKLASFRFSAEDLEYLESLSYFDKDFLEYLRHFRFSGDVWAMDEGTIVFPQEPLIRIDANLIEAQIIEGMLLNTINFQSLIATKTARVYLASGKGTIMEFGLRRAQGPDGAMSASRAAYIGGASGTSNVLAGKTFGIPVMGTMAHSWIMSFPSEEEAFEAYADTYPDRTVFLIDTYDTLDSGIKNAIKVGKKLAAQGKKFGVRLDSGDIHYLSVEVRKALDAAGLKQATIAVSNDLDESIIQTLTAAKAPIDSWGVGTNMVTGGTEAAFTGVYKLAAREIVGGELQPTIKFSDNPEKTTNPGVKQVWRLYSSDGMADADVMTLDQKLVHDPGATTDIIRKGIEQAFWHPAADYRHFHYTPQGDIEQLLKPRMKKGNLVTDHPTLKSIQQRVRLGLDHFDGSYKRILNPHIYKVSISEQLRNLKLHLIQEYLGE</sequence>
<evidence type="ECO:0000256" key="9">
    <source>
        <dbReference type="RuleBase" id="RU365100"/>
    </source>
</evidence>
<keyword evidence="13" id="KW-0328">Glycosyltransferase</keyword>
<evidence type="ECO:0000256" key="4">
    <source>
        <dbReference type="ARBA" id="ARBA00022553"/>
    </source>
</evidence>
<feature type="domain" description="Nicotinate phosphoribosyltransferase C-terminal" evidence="12">
    <location>
        <begin position="363"/>
        <end position="482"/>
    </location>
</feature>